<dbReference type="AlphaFoldDB" id="A0AA35WBT4"/>
<evidence type="ECO:0000313" key="3">
    <source>
        <dbReference type="Proteomes" id="UP001174909"/>
    </source>
</evidence>
<dbReference type="PANTHER" id="PTHR20948:SF2">
    <property type="entry name" value="TRANSMEMBRANE PROTEIN 164"/>
    <property type="match status" value="1"/>
</dbReference>
<feature type="transmembrane region" description="Helical" evidence="1">
    <location>
        <begin position="138"/>
        <end position="158"/>
    </location>
</feature>
<evidence type="ECO:0000313" key="2">
    <source>
        <dbReference type="EMBL" id="CAI8011456.1"/>
    </source>
</evidence>
<evidence type="ECO:0000256" key="1">
    <source>
        <dbReference type="SAM" id="Phobius"/>
    </source>
</evidence>
<feature type="transmembrane region" description="Helical" evidence="1">
    <location>
        <begin position="243"/>
        <end position="260"/>
    </location>
</feature>
<feature type="transmembrane region" description="Helical" evidence="1">
    <location>
        <begin position="210"/>
        <end position="231"/>
    </location>
</feature>
<feature type="transmembrane region" description="Helical" evidence="1">
    <location>
        <begin position="99"/>
        <end position="117"/>
    </location>
</feature>
<reference evidence="2" key="1">
    <citation type="submission" date="2023-03" db="EMBL/GenBank/DDBJ databases">
        <authorList>
            <person name="Steffen K."/>
            <person name="Cardenas P."/>
        </authorList>
    </citation>
    <scope>NUCLEOTIDE SEQUENCE</scope>
</reference>
<feature type="transmembrane region" description="Helical" evidence="1">
    <location>
        <begin position="178"/>
        <end position="198"/>
    </location>
</feature>
<dbReference type="EMBL" id="CASHTH010001102">
    <property type="protein sequence ID" value="CAI8011456.1"/>
    <property type="molecule type" value="Genomic_DNA"/>
</dbReference>
<comment type="caution">
    <text evidence="2">The sequence shown here is derived from an EMBL/GenBank/DDBJ whole genome shotgun (WGS) entry which is preliminary data.</text>
</comment>
<feature type="transmembrane region" description="Helical" evidence="1">
    <location>
        <begin position="37"/>
        <end position="56"/>
    </location>
</feature>
<sequence>MEEALKSIGNVLYGGIRPEIPGHGGDECANYLTPKQMIGETLLTSTIMVVAGTLAWRTLTMPKTFPRHEDLLSKRALLAALCLLFGIEIGYKICNRSALYLLNPCHIITVIEIWLLASKPGKFSFSLLRYKMLMSISALSYNIYPNVCWPTLVYSIFFHHSCSCCLTKLTHDFFNKHAIMMVLILIHYVYGAMVAMLLPDTLARQFPGQIIMYWVQHVAIFFVVPPYLIWLWGPSTLEPFKEWSWACFAGILFGVQHHYIMQPIALLTHVNLNYLLCPALMDPFAGPYYRLWAVFHQTACLLLLGKIYTLFLRLIIAVVSLILPARQLQLEPTSSNNNKHD</sequence>
<accession>A0AA35WBT4</accession>
<keyword evidence="3" id="KW-1185">Reference proteome</keyword>
<keyword evidence="1" id="KW-0472">Membrane</keyword>
<name>A0AA35WBT4_GEOBA</name>
<gene>
    <name evidence="2" type="ORF">GBAR_LOCUS7385</name>
</gene>
<dbReference type="Pfam" id="PF14808">
    <property type="entry name" value="TMEM164"/>
    <property type="match status" value="1"/>
</dbReference>
<feature type="transmembrane region" description="Helical" evidence="1">
    <location>
        <begin position="301"/>
        <end position="323"/>
    </location>
</feature>
<protein>
    <submittedName>
        <fullName evidence="2">Transmembrane protein 164</fullName>
    </submittedName>
</protein>
<dbReference type="InterPro" id="IPR026508">
    <property type="entry name" value="TMEM164"/>
</dbReference>
<feature type="transmembrane region" description="Helical" evidence="1">
    <location>
        <begin position="76"/>
        <end position="93"/>
    </location>
</feature>
<keyword evidence="1 2" id="KW-0812">Transmembrane</keyword>
<organism evidence="2 3">
    <name type="scientific">Geodia barretti</name>
    <name type="common">Barrett's horny sponge</name>
    <dbReference type="NCBI Taxonomy" id="519541"/>
    <lineage>
        <taxon>Eukaryota</taxon>
        <taxon>Metazoa</taxon>
        <taxon>Porifera</taxon>
        <taxon>Demospongiae</taxon>
        <taxon>Heteroscleromorpha</taxon>
        <taxon>Tetractinellida</taxon>
        <taxon>Astrophorina</taxon>
        <taxon>Geodiidae</taxon>
        <taxon>Geodia</taxon>
    </lineage>
</organism>
<proteinExistence type="predicted"/>
<keyword evidence="1" id="KW-1133">Transmembrane helix</keyword>
<dbReference type="PANTHER" id="PTHR20948">
    <property type="entry name" value="TRANSMEMBRANE PROTEIN 164"/>
    <property type="match status" value="1"/>
</dbReference>
<dbReference type="Proteomes" id="UP001174909">
    <property type="component" value="Unassembled WGS sequence"/>
</dbReference>